<keyword evidence="2" id="KW-1185">Reference proteome</keyword>
<dbReference type="InterPro" id="IPR012808">
    <property type="entry name" value="CHP02453"/>
</dbReference>
<dbReference type="Pfam" id="PF09365">
    <property type="entry name" value="DUF2461"/>
    <property type="match status" value="1"/>
</dbReference>
<organism evidence="1 2">
    <name type="scientific">Marivirga aurantiaca</name>
    <dbReference type="NCBI Taxonomy" id="2802615"/>
    <lineage>
        <taxon>Bacteria</taxon>
        <taxon>Pseudomonadati</taxon>
        <taxon>Bacteroidota</taxon>
        <taxon>Cytophagia</taxon>
        <taxon>Cytophagales</taxon>
        <taxon>Marivirgaceae</taxon>
        <taxon>Marivirga</taxon>
    </lineage>
</organism>
<protein>
    <submittedName>
        <fullName evidence="1">DUF2461 domain-containing protein</fullName>
    </submittedName>
</protein>
<accession>A0A934WZQ5</accession>
<dbReference type="PIRSF" id="PIRSF028451">
    <property type="entry name" value="UCP028451"/>
    <property type="match status" value="1"/>
</dbReference>
<gene>
    <name evidence="1" type="ORF">JKA74_12330</name>
</gene>
<proteinExistence type="predicted"/>
<comment type="caution">
    <text evidence="1">The sequence shown here is derived from an EMBL/GenBank/DDBJ whole genome shotgun (WGS) entry which is preliminary data.</text>
</comment>
<evidence type="ECO:0000313" key="2">
    <source>
        <dbReference type="Proteomes" id="UP000611723"/>
    </source>
</evidence>
<dbReference type="RefSeq" id="WP_201431500.1">
    <property type="nucleotide sequence ID" value="NZ_JAEQBW010000005.1"/>
</dbReference>
<dbReference type="Proteomes" id="UP000611723">
    <property type="component" value="Unassembled WGS sequence"/>
</dbReference>
<dbReference type="NCBIfam" id="TIGR02453">
    <property type="entry name" value="TIGR02453 family protein"/>
    <property type="match status" value="1"/>
</dbReference>
<dbReference type="PANTHER" id="PTHR36452">
    <property type="entry name" value="CHROMOSOME 12, WHOLE GENOME SHOTGUN SEQUENCE"/>
    <property type="match status" value="1"/>
</dbReference>
<dbReference type="AlphaFoldDB" id="A0A934WZQ5"/>
<dbReference type="InterPro" id="IPR015996">
    <property type="entry name" value="UCP028451"/>
</dbReference>
<reference evidence="1" key="1">
    <citation type="submission" date="2021-01" db="EMBL/GenBank/DDBJ databases">
        <title>Marivirga aurantiaca sp. nov., isolated from intertidal surface sediments.</title>
        <authorList>
            <person name="Zhang M."/>
        </authorList>
    </citation>
    <scope>NUCLEOTIDE SEQUENCE</scope>
    <source>
        <strain evidence="1">S37H4</strain>
    </source>
</reference>
<evidence type="ECO:0000313" key="1">
    <source>
        <dbReference type="EMBL" id="MBK6265822.1"/>
    </source>
</evidence>
<dbReference type="PANTHER" id="PTHR36452:SF1">
    <property type="entry name" value="DUF2461 DOMAIN-CONTAINING PROTEIN"/>
    <property type="match status" value="1"/>
</dbReference>
<name>A0A934WZQ5_9BACT</name>
<sequence>MMYFNQDFIDFFAELASNNHKAWFDENRGRYEKNVKVAFKQFVTDLILEIQKFDPEILIEAKNAIFRINRDVRFSKNKNPYKNNVGAYISRISKKEEYPGYYVQLDAEHLWVGGGLYELTTDSLYKVRQEILYNEAELKKIIEDKAFKDSYQEILGAKNKILKTPFKEHAVEIPYLLNKQFYFMQKFPISTVFRDDLTEFVANELLKAYPLNRFLRMALEEGS</sequence>
<dbReference type="EMBL" id="JAEQBW010000005">
    <property type="protein sequence ID" value="MBK6265822.1"/>
    <property type="molecule type" value="Genomic_DNA"/>
</dbReference>